<reference evidence="2 3" key="1">
    <citation type="submission" date="2019-06" db="EMBL/GenBank/DDBJ databases">
        <authorList>
            <person name="Meng X."/>
        </authorList>
    </citation>
    <scope>NUCLEOTIDE SEQUENCE [LARGE SCALE GENOMIC DNA]</scope>
    <source>
        <strain evidence="2 3">M625</strain>
    </source>
</reference>
<evidence type="ECO:0000313" key="2">
    <source>
        <dbReference type="EMBL" id="TPN86074.1"/>
    </source>
</evidence>
<dbReference type="RefSeq" id="WP_140593341.1">
    <property type="nucleotide sequence ID" value="NZ_VFWZ01000003.1"/>
</dbReference>
<comment type="caution">
    <text evidence="2">The sequence shown here is derived from an EMBL/GenBank/DDBJ whole genome shotgun (WGS) entry which is preliminary data.</text>
</comment>
<gene>
    <name evidence="2" type="ORF">FHK87_12435</name>
</gene>
<evidence type="ECO:0000313" key="3">
    <source>
        <dbReference type="Proteomes" id="UP000315540"/>
    </source>
</evidence>
<keyword evidence="1" id="KW-0812">Transmembrane</keyword>
<dbReference type="EMBL" id="VFWZ01000003">
    <property type="protein sequence ID" value="TPN86074.1"/>
    <property type="molecule type" value="Genomic_DNA"/>
</dbReference>
<protein>
    <submittedName>
        <fullName evidence="2">Uncharacterized protein</fullName>
    </submittedName>
</protein>
<accession>A0A504J6D8</accession>
<feature type="transmembrane region" description="Helical" evidence="1">
    <location>
        <begin position="12"/>
        <end position="35"/>
    </location>
</feature>
<organism evidence="2 3">
    <name type="scientific">Aquimarina algicola</name>
    <dbReference type="NCBI Taxonomy" id="2589995"/>
    <lineage>
        <taxon>Bacteria</taxon>
        <taxon>Pseudomonadati</taxon>
        <taxon>Bacteroidota</taxon>
        <taxon>Flavobacteriia</taxon>
        <taxon>Flavobacteriales</taxon>
        <taxon>Flavobacteriaceae</taxon>
        <taxon>Aquimarina</taxon>
    </lineage>
</organism>
<sequence>MRVWNNGIKNISRYTIIPVINAFLMIVFPFPIIFIVEKISTGFREKAIARNRGNLLNWITSLGILSISKCAQKSKYFMKINSGAAAKKLIGKIIKKMKNKAFANFKIMENIF</sequence>
<proteinExistence type="predicted"/>
<evidence type="ECO:0000256" key="1">
    <source>
        <dbReference type="SAM" id="Phobius"/>
    </source>
</evidence>
<dbReference type="Proteomes" id="UP000315540">
    <property type="component" value="Unassembled WGS sequence"/>
</dbReference>
<keyword evidence="3" id="KW-1185">Reference proteome</keyword>
<keyword evidence="1" id="KW-1133">Transmembrane helix</keyword>
<name>A0A504J6D8_9FLAO</name>
<keyword evidence="1" id="KW-0472">Membrane</keyword>
<dbReference type="AlphaFoldDB" id="A0A504J6D8"/>